<reference evidence="6" key="1">
    <citation type="submission" date="2018-11" db="EMBL/GenBank/DDBJ databases">
        <authorList>
            <person name="Alioto T."/>
            <person name="Alioto T."/>
        </authorList>
    </citation>
    <scope>NUCLEOTIDE SEQUENCE</scope>
</reference>
<evidence type="ECO:0000259" key="4">
    <source>
        <dbReference type="Pfam" id="PF10644"/>
    </source>
</evidence>
<comment type="caution">
    <text evidence="6">The sequence shown here is derived from an EMBL/GenBank/DDBJ whole genome shotgun (WGS) entry which is preliminary data.</text>
</comment>
<evidence type="ECO:0000259" key="5">
    <source>
        <dbReference type="Pfam" id="PF14881"/>
    </source>
</evidence>
<keyword evidence="3" id="KW-0496">Mitochondrion</keyword>
<dbReference type="InterPro" id="IPR049942">
    <property type="entry name" value="DML1/Misato"/>
</dbReference>
<dbReference type="PANTHER" id="PTHR13391">
    <property type="entry name" value="MITOCHONDRIAL DISTRIBUTION REGULATOR MISATO"/>
    <property type="match status" value="1"/>
</dbReference>
<organism evidence="6 7">
    <name type="scientific">Mytilus galloprovincialis</name>
    <name type="common">Mediterranean mussel</name>
    <dbReference type="NCBI Taxonomy" id="29158"/>
    <lineage>
        <taxon>Eukaryota</taxon>
        <taxon>Metazoa</taxon>
        <taxon>Spiralia</taxon>
        <taxon>Lophotrochozoa</taxon>
        <taxon>Mollusca</taxon>
        <taxon>Bivalvia</taxon>
        <taxon>Autobranchia</taxon>
        <taxon>Pteriomorphia</taxon>
        <taxon>Mytilida</taxon>
        <taxon>Mytiloidea</taxon>
        <taxon>Mytilidae</taxon>
        <taxon>Mytilinae</taxon>
        <taxon>Mytilus</taxon>
    </lineage>
</organism>
<dbReference type="PANTHER" id="PTHR13391:SF0">
    <property type="entry name" value="PROTEIN MISATO HOMOLOG 1"/>
    <property type="match status" value="1"/>
</dbReference>
<sequence length="571" mass="64393">MGSREIITLQIGHYSNFVGTHWWNIQESSFNYDPTKALEEKEVNHDILWREGASLKILHSNMGEITFTPRLIAFDLKGSLKTLKQEGILYDLNSQEEVKWGGDVNLHQSVPVPKNQYLQDLAAKENTVLVPEDTDQGEGDDIPDDISAKEEEVFGRKLYDLDNSVNVWSDFLKVHIHPKSLHIINEYTKDSEIDKFDIFGCGKSVLSNYETRSEMEDRIHFFTEECDSLQGFHILMDTFDGFGGLGAGLLEYLRDEFDTKSLMTFGLTPADLPDSTPHERANRILNSAITYNSCSTYSSLFTPLSLASTLWKKMGPLVTFPYLDYKSIPYHTSSILAASLDTMSLPYRSTGHMDLRDLTDSLNSLGKKVASLNAALPFPMIGNGQVVQSILSLEDNLPWSSLTPHVTNQSNPFMQSVVSRGITDLKLKSPLPYSKTPNEYSSCYSVDDVLQRYLETKFQSTFSARSVCRLHLDVLPPFPNIFSRNIDSNGFLSPVLRHLKQGVDRIPVMTSLQSSPDIHQLTQTLHAEASKLNIKKHSAYIEAGLEEDNYLEILQELSDLDSCYVNKMESL</sequence>
<evidence type="ECO:0000256" key="1">
    <source>
        <dbReference type="ARBA" id="ARBA00004173"/>
    </source>
</evidence>
<dbReference type="InterPro" id="IPR019605">
    <property type="entry name" value="Misato_II_tubulin-like"/>
</dbReference>
<dbReference type="Pfam" id="PF14881">
    <property type="entry name" value="Tubulin_3"/>
    <property type="match status" value="1"/>
</dbReference>
<gene>
    <name evidence="6" type="ORF">MGAL_10B039960</name>
</gene>
<dbReference type="CDD" id="cd06060">
    <property type="entry name" value="misato"/>
    <property type="match status" value="1"/>
</dbReference>
<evidence type="ECO:0008006" key="8">
    <source>
        <dbReference type="Google" id="ProtNLM"/>
    </source>
</evidence>
<evidence type="ECO:0000313" key="6">
    <source>
        <dbReference type="EMBL" id="VDH89646.1"/>
    </source>
</evidence>
<dbReference type="GO" id="GO:0007005">
    <property type="term" value="P:mitochondrion organization"/>
    <property type="evidence" value="ECO:0007669"/>
    <property type="project" value="InterPro"/>
</dbReference>
<feature type="domain" description="DML1/Misato tubulin" evidence="5">
    <location>
        <begin position="163"/>
        <end position="348"/>
    </location>
</feature>
<dbReference type="InterPro" id="IPR036525">
    <property type="entry name" value="Tubulin/FtsZ_GTPase_sf"/>
</dbReference>
<proteinExistence type="inferred from homology"/>
<dbReference type="Pfam" id="PF10644">
    <property type="entry name" value="Misat_Tub_SegII"/>
    <property type="match status" value="1"/>
</dbReference>
<dbReference type="EMBL" id="UYJE01000050">
    <property type="protein sequence ID" value="VDH89646.1"/>
    <property type="molecule type" value="Genomic_DNA"/>
</dbReference>
<name>A0A8B6BER0_MYTGA</name>
<feature type="domain" description="Misato Segment II tubulin-like" evidence="4">
    <location>
        <begin position="4"/>
        <end position="122"/>
    </location>
</feature>
<evidence type="ECO:0000256" key="3">
    <source>
        <dbReference type="ARBA" id="ARBA00023128"/>
    </source>
</evidence>
<dbReference type="InterPro" id="IPR029209">
    <property type="entry name" value="DML1/Misato_tubulin"/>
</dbReference>
<protein>
    <recommendedName>
        <fullName evidence="8">Protein misato</fullName>
    </recommendedName>
</protein>
<dbReference type="SUPFAM" id="SSF52490">
    <property type="entry name" value="Tubulin nucleotide-binding domain-like"/>
    <property type="match status" value="1"/>
</dbReference>
<accession>A0A8B6BER0</accession>
<comment type="subcellular location">
    <subcellularLocation>
        <location evidence="1">Mitochondrion</location>
    </subcellularLocation>
</comment>
<dbReference type="Proteomes" id="UP000596742">
    <property type="component" value="Unassembled WGS sequence"/>
</dbReference>
<dbReference type="AlphaFoldDB" id="A0A8B6BER0"/>
<evidence type="ECO:0000313" key="7">
    <source>
        <dbReference type="Proteomes" id="UP000596742"/>
    </source>
</evidence>
<comment type="similarity">
    <text evidence="2">Belongs to the misato family.</text>
</comment>
<dbReference type="OrthoDB" id="271881at2759"/>
<keyword evidence="7" id="KW-1185">Reference proteome</keyword>
<evidence type="ECO:0000256" key="2">
    <source>
        <dbReference type="ARBA" id="ARBA00008507"/>
    </source>
</evidence>
<dbReference type="GO" id="GO:0005739">
    <property type="term" value="C:mitochondrion"/>
    <property type="evidence" value="ECO:0007669"/>
    <property type="project" value="UniProtKB-SubCell"/>
</dbReference>
<dbReference type="Gene3D" id="3.40.50.1440">
    <property type="entry name" value="Tubulin/FtsZ, GTPase domain"/>
    <property type="match status" value="1"/>
</dbReference>